<sequence length="125" mass="14149">MAILDVHMPIMNGFELALELNAKKTDNKIPIIFLTSDSPAIEKLLQGYESGAVDYIIKSLNKNLSSLNNTFRLQQKSSEDFLKDQEACASESKKYREQMKKLNENLTALNQVYSNMLSAMDGRKN</sequence>
<dbReference type="PROSITE" id="PS50110">
    <property type="entry name" value="RESPONSE_REGULATORY"/>
    <property type="match status" value="1"/>
</dbReference>
<dbReference type="EC" id="3.1.4.-" evidence="3"/>
<name>A0A644WRF9_9ZZZZ</name>
<dbReference type="SUPFAM" id="SSF52172">
    <property type="entry name" value="CheY-like"/>
    <property type="match status" value="1"/>
</dbReference>
<dbReference type="EMBL" id="VSSQ01001232">
    <property type="protein sequence ID" value="MPM06475.1"/>
    <property type="molecule type" value="Genomic_DNA"/>
</dbReference>
<dbReference type="InterPro" id="IPR011006">
    <property type="entry name" value="CheY-like_superfamily"/>
</dbReference>
<keyword evidence="3" id="KW-0378">Hydrolase</keyword>
<gene>
    <name evidence="3" type="ORF">SDC9_52776</name>
</gene>
<dbReference type="InterPro" id="IPR001789">
    <property type="entry name" value="Sig_transdc_resp-reg_receiver"/>
</dbReference>
<evidence type="ECO:0000259" key="2">
    <source>
        <dbReference type="PROSITE" id="PS50110"/>
    </source>
</evidence>
<evidence type="ECO:0000313" key="3">
    <source>
        <dbReference type="EMBL" id="MPM06475.1"/>
    </source>
</evidence>
<feature type="domain" description="Response regulatory" evidence="2">
    <location>
        <begin position="1"/>
        <end position="73"/>
    </location>
</feature>
<dbReference type="GO" id="GO:0016787">
    <property type="term" value="F:hydrolase activity"/>
    <property type="evidence" value="ECO:0007669"/>
    <property type="project" value="UniProtKB-KW"/>
</dbReference>
<feature type="coiled-coil region" evidence="1">
    <location>
        <begin position="85"/>
        <end position="119"/>
    </location>
</feature>
<dbReference type="Gene3D" id="3.40.50.2300">
    <property type="match status" value="1"/>
</dbReference>
<reference evidence="3" key="1">
    <citation type="submission" date="2019-08" db="EMBL/GenBank/DDBJ databases">
        <authorList>
            <person name="Kucharzyk K."/>
            <person name="Murdoch R.W."/>
            <person name="Higgins S."/>
            <person name="Loffler F."/>
        </authorList>
    </citation>
    <scope>NUCLEOTIDE SEQUENCE</scope>
</reference>
<dbReference type="GO" id="GO:0000160">
    <property type="term" value="P:phosphorelay signal transduction system"/>
    <property type="evidence" value="ECO:0007669"/>
    <property type="project" value="InterPro"/>
</dbReference>
<keyword evidence="1" id="KW-0175">Coiled coil</keyword>
<evidence type="ECO:0000256" key="1">
    <source>
        <dbReference type="SAM" id="Coils"/>
    </source>
</evidence>
<proteinExistence type="predicted"/>
<accession>A0A644WRF9</accession>
<protein>
    <submittedName>
        <fullName evidence="3">Cyclic di-GMP phosphodiesterase</fullName>
        <ecNumber evidence="3">3.1.4.-</ecNumber>
    </submittedName>
</protein>
<dbReference type="Pfam" id="PF00072">
    <property type="entry name" value="Response_reg"/>
    <property type="match status" value="1"/>
</dbReference>
<comment type="caution">
    <text evidence="3">The sequence shown here is derived from an EMBL/GenBank/DDBJ whole genome shotgun (WGS) entry which is preliminary data.</text>
</comment>
<organism evidence="3">
    <name type="scientific">bioreactor metagenome</name>
    <dbReference type="NCBI Taxonomy" id="1076179"/>
    <lineage>
        <taxon>unclassified sequences</taxon>
        <taxon>metagenomes</taxon>
        <taxon>ecological metagenomes</taxon>
    </lineage>
</organism>
<dbReference type="AlphaFoldDB" id="A0A644WRF9"/>